<dbReference type="SUPFAM" id="SSF56104">
    <property type="entry name" value="SAICAR synthase-like"/>
    <property type="match status" value="1"/>
</dbReference>
<dbReference type="EC" id="2.7.-.-" evidence="4"/>
<keyword evidence="6" id="KW-1185">Reference proteome</keyword>
<dbReference type="GO" id="GO:0008440">
    <property type="term" value="F:inositol-1,4,5-trisphosphate 3-kinase activity"/>
    <property type="evidence" value="ECO:0007669"/>
    <property type="project" value="TreeGrafter"/>
</dbReference>
<dbReference type="EMBL" id="SPNW01000015">
    <property type="protein sequence ID" value="TIA90922.1"/>
    <property type="molecule type" value="Genomic_DNA"/>
</dbReference>
<evidence type="ECO:0000256" key="2">
    <source>
        <dbReference type="ARBA" id="ARBA00022679"/>
    </source>
</evidence>
<evidence type="ECO:0000256" key="4">
    <source>
        <dbReference type="RuleBase" id="RU363090"/>
    </source>
</evidence>
<dbReference type="AlphaFoldDB" id="A0A4T0FQQ0"/>
<dbReference type="Proteomes" id="UP000310189">
    <property type="component" value="Unassembled WGS sequence"/>
</dbReference>
<gene>
    <name evidence="5" type="ORF">E3P99_01328</name>
</gene>
<sequence>MPSSIETVGGHKDAISVDEDDLLIKSTNATELEFYQSVNIAHSIYPHIPQFYGVLTLQPSAQGEQADAPKEAIVLENLTDYFSIPNICDIKLGRVLHEASAPLEKRQRMEESARTTTSHSAGMRFTGFKVWNSDTETYDSTGKEYGKSITKEQLPEALRRFIPLKHSLTPPQLKLVMQSIISQLQDMREAVFSMPFRAIASSILIVHEADADDFLEEQAAMVRLIDFAHTHITDDATPDTNILAGIDTLLELMYAHNRDIDML</sequence>
<dbReference type="Gene3D" id="3.30.470.160">
    <property type="entry name" value="Inositol polyphosphate kinase"/>
    <property type="match status" value="1"/>
</dbReference>
<evidence type="ECO:0000256" key="3">
    <source>
        <dbReference type="ARBA" id="ARBA00022777"/>
    </source>
</evidence>
<dbReference type="PANTHER" id="PTHR12400">
    <property type="entry name" value="INOSITOL POLYPHOSPHATE KINASE"/>
    <property type="match status" value="1"/>
</dbReference>
<evidence type="ECO:0000256" key="1">
    <source>
        <dbReference type="ARBA" id="ARBA00007374"/>
    </source>
</evidence>
<dbReference type="OrthoDB" id="338650at2759"/>
<comment type="similarity">
    <text evidence="1 4">Belongs to the inositol phosphokinase (IPK) family.</text>
</comment>
<proteinExistence type="inferred from homology"/>
<dbReference type="InterPro" id="IPR038286">
    <property type="entry name" value="IPK_sf"/>
</dbReference>
<comment type="caution">
    <text evidence="5">The sequence shown here is derived from an EMBL/GenBank/DDBJ whole genome shotgun (WGS) entry which is preliminary data.</text>
</comment>
<dbReference type="GO" id="GO:0005634">
    <property type="term" value="C:nucleus"/>
    <property type="evidence" value="ECO:0007669"/>
    <property type="project" value="TreeGrafter"/>
</dbReference>
<accession>A0A4T0FQQ0</accession>
<dbReference type="GO" id="GO:0000824">
    <property type="term" value="F:inositol-1,4,5,6-tetrakisphosphate 3-kinase activity"/>
    <property type="evidence" value="ECO:0007669"/>
    <property type="project" value="TreeGrafter"/>
</dbReference>
<organism evidence="5 6">
    <name type="scientific">Wallemia hederae</name>
    <dbReference type="NCBI Taxonomy" id="1540922"/>
    <lineage>
        <taxon>Eukaryota</taxon>
        <taxon>Fungi</taxon>
        <taxon>Dikarya</taxon>
        <taxon>Basidiomycota</taxon>
        <taxon>Wallemiomycotina</taxon>
        <taxon>Wallemiomycetes</taxon>
        <taxon>Wallemiales</taxon>
        <taxon>Wallemiaceae</taxon>
        <taxon>Wallemia</taxon>
    </lineage>
</organism>
<dbReference type="InterPro" id="IPR005522">
    <property type="entry name" value="IPK"/>
</dbReference>
<evidence type="ECO:0000313" key="5">
    <source>
        <dbReference type="EMBL" id="TIA90922.1"/>
    </source>
</evidence>
<dbReference type="GO" id="GO:0046854">
    <property type="term" value="P:phosphatidylinositol phosphate biosynthetic process"/>
    <property type="evidence" value="ECO:0007669"/>
    <property type="project" value="TreeGrafter"/>
</dbReference>
<protein>
    <recommendedName>
        <fullName evidence="4">Kinase</fullName>
        <ecNumber evidence="4">2.7.-.-</ecNumber>
    </recommendedName>
</protein>
<keyword evidence="2 4" id="KW-0808">Transferase</keyword>
<dbReference type="PANTHER" id="PTHR12400:SF108">
    <property type="entry name" value="KINASE"/>
    <property type="match status" value="1"/>
</dbReference>
<reference evidence="5 6" key="1">
    <citation type="submission" date="2019-03" db="EMBL/GenBank/DDBJ databases">
        <title>Sequencing 23 genomes of Wallemia ichthyophaga.</title>
        <authorList>
            <person name="Gostincar C."/>
        </authorList>
    </citation>
    <scope>NUCLEOTIDE SEQUENCE [LARGE SCALE GENOMIC DNA]</scope>
    <source>
        <strain evidence="5 6">EXF-5753</strain>
    </source>
</reference>
<name>A0A4T0FQQ0_9BASI</name>
<dbReference type="GO" id="GO:0005737">
    <property type="term" value="C:cytoplasm"/>
    <property type="evidence" value="ECO:0007669"/>
    <property type="project" value="TreeGrafter"/>
</dbReference>
<evidence type="ECO:0000313" key="6">
    <source>
        <dbReference type="Proteomes" id="UP000310189"/>
    </source>
</evidence>
<keyword evidence="3 4" id="KW-0418">Kinase</keyword>
<dbReference type="Pfam" id="PF03770">
    <property type="entry name" value="IPK"/>
    <property type="match status" value="1"/>
</dbReference>
<dbReference type="GO" id="GO:0032958">
    <property type="term" value="P:inositol phosphate biosynthetic process"/>
    <property type="evidence" value="ECO:0007669"/>
    <property type="project" value="InterPro"/>
</dbReference>